<organism evidence="4 5">
    <name type="scientific">Streptomyces albospinus</name>
    <dbReference type="NCBI Taxonomy" id="285515"/>
    <lineage>
        <taxon>Bacteria</taxon>
        <taxon>Bacillati</taxon>
        <taxon>Actinomycetota</taxon>
        <taxon>Actinomycetes</taxon>
        <taxon>Kitasatosporales</taxon>
        <taxon>Streptomycetaceae</taxon>
        <taxon>Streptomyces</taxon>
    </lineage>
</organism>
<keyword evidence="2" id="KW-0472">Membrane</keyword>
<evidence type="ECO:0000256" key="2">
    <source>
        <dbReference type="SAM" id="Phobius"/>
    </source>
</evidence>
<evidence type="ECO:0000313" key="4">
    <source>
        <dbReference type="EMBL" id="GGU93573.1"/>
    </source>
</evidence>
<keyword evidence="5" id="KW-1185">Reference proteome</keyword>
<reference evidence="5" key="1">
    <citation type="journal article" date="2019" name="Int. J. Syst. Evol. Microbiol.">
        <title>The Global Catalogue of Microorganisms (GCM) 10K type strain sequencing project: providing services to taxonomists for standard genome sequencing and annotation.</title>
        <authorList>
            <consortium name="The Broad Institute Genomics Platform"/>
            <consortium name="The Broad Institute Genome Sequencing Center for Infectious Disease"/>
            <person name="Wu L."/>
            <person name="Ma J."/>
        </authorList>
    </citation>
    <scope>NUCLEOTIDE SEQUENCE [LARGE SCALE GENOMIC DNA]</scope>
    <source>
        <strain evidence="5">JCM 3399</strain>
    </source>
</reference>
<dbReference type="Proteomes" id="UP000654471">
    <property type="component" value="Unassembled WGS sequence"/>
</dbReference>
<evidence type="ECO:0000313" key="5">
    <source>
        <dbReference type="Proteomes" id="UP000654471"/>
    </source>
</evidence>
<sequence>MAVLLAPLTVLPAMVALMAVPALATLATLATLVAETAETEEVAVFVVPTVAEMTAVVPAAVIAAHRHGLSLRGSLRHPCGGDESGGGERRGGDGTPYELTHAFLLIGRKSDK</sequence>
<comment type="caution">
    <text evidence="4">The sequence shown here is derived from an EMBL/GenBank/DDBJ whole genome shotgun (WGS) entry which is preliminary data.</text>
</comment>
<evidence type="ECO:0000256" key="1">
    <source>
        <dbReference type="SAM" id="MobiDB-lite"/>
    </source>
</evidence>
<name>A0ABQ2VMK5_9ACTN</name>
<evidence type="ECO:0008006" key="6">
    <source>
        <dbReference type="Google" id="ProtNLM"/>
    </source>
</evidence>
<keyword evidence="2" id="KW-0812">Transmembrane</keyword>
<feature type="transmembrane region" description="Helical" evidence="2">
    <location>
        <begin position="42"/>
        <end position="64"/>
    </location>
</feature>
<protein>
    <recommendedName>
        <fullName evidence="6">Secreted protein</fullName>
    </recommendedName>
</protein>
<feature type="region of interest" description="Disordered" evidence="1">
    <location>
        <begin position="73"/>
        <end position="96"/>
    </location>
</feature>
<keyword evidence="3" id="KW-0732">Signal</keyword>
<accession>A0ABQ2VMK5</accession>
<keyword evidence="2" id="KW-1133">Transmembrane helix</keyword>
<proteinExistence type="predicted"/>
<feature type="chain" id="PRO_5046969650" description="Secreted protein" evidence="3">
    <location>
        <begin position="25"/>
        <end position="112"/>
    </location>
</feature>
<gene>
    <name evidence="4" type="ORF">GCM10010211_70520</name>
</gene>
<evidence type="ECO:0000256" key="3">
    <source>
        <dbReference type="SAM" id="SignalP"/>
    </source>
</evidence>
<feature type="signal peptide" evidence="3">
    <location>
        <begin position="1"/>
        <end position="24"/>
    </location>
</feature>
<dbReference type="EMBL" id="BMRP01000043">
    <property type="protein sequence ID" value="GGU93573.1"/>
    <property type="molecule type" value="Genomic_DNA"/>
</dbReference>